<feature type="transmembrane region" description="Helical" evidence="1">
    <location>
        <begin position="160"/>
        <end position="177"/>
    </location>
</feature>
<accession>A0A1Y3R588</accession>
<protein>
    <recommendedName>
        <fullName evidence="4">DUF3667 domain-containing protein</fullName>
    </recommendedName>
</protein>
<gene>
    <name evidence="2" type="ORF">B5G41_00520</name>
</gene>
<evidence type="ECO:0000313" key="2">
    <source>
        <dbReference type="EMBL" id="OUN04829.1"/>
    </source>
</evidence>
<comment type="caution">
    <text evidence="2">The sequence shown here is derived from an EMBL/GenBank/DDBJ whole genome shotgun (WGS) entry which is preliminary data.</text>
</comment>
<feature type="transmembrane region" description="Helical" evidence="1">
    <location>
        <begin position="104"/>
        <end position="125"/>
    </location>
</feature>
<dbReference type="EMBL" id="NFHB01000001">
    <property type="protein sequence ID" value="OUN04829.1"/>
    <property type="molecule type" value="Genomic_DNA"/>
</dbReference>
<reference evidence="3" key="1">
    <citation type="submission" date="2017-04" db="EMBL/GenBank/DDBJ databases">
        <title>Function of individual gut microbiota members based on whole genome sequencing of pure cultures obtained from chicken caecum.</title>
        <authorList>
            <person name="Medvecky M."/>
            <person name="Cejkova D."/>
            <person name="Polansky O."/>
            <person name="Karasova D."/>
            <person name="Kubasova T."/>
            <person name="Cizek A."/>
            <person name="Rychlik I."/>
        </authorList>
    </citation>
    <scope>NUCLEOTIDE SEQUENCE [LARGE SCALE GENOMIC DNA]</scope>
    <source>
        <strain evidence="3">An90</strain>
    </source>
</reference>
<dbReference type="InterPro" id="IPR022134">
    <property type="entry name" value="DUF3667"/>
</dbReference>
<evidence type="ECO:0008006" key="4">
    <source>
        <dbReference type="Google" id="ProtNLM"/>
    </source>
</evidence>
<name>A0A1Y3R588_9BACT</name>
<dbReference type="AlphaFoldDB" id="A0A1Y3R588"/>
<feature type="transmembrane region" description="Helical" evidence="1">
    <location>
        <begin position="257"/>
        <end position="281"/>
    </location>
</feature>
<proteinExistence type="predicted"/>
<organism evidence="2 3">
    <name type="scientific">Alistipes onderdonkii</name>
    <dbReference type="NCBI Taxonomy" id="328813"/>
    <lineage>
        <taxon>Bacteria</taxon>
        <taxon>Pseudomonadati</taxon>
        <taxon>Bacteroidota</taxon>
        <taxon>Bacteroidia</taxon>
        <taxon>Bacteroidales</taxon>
        <taxon>Rikenellaceae</taxon>
        <taxon>Alistipes</taxon>
    </lineage>
</organism>
<keyword evidence="1" id="KW-1133">Transmembrane helix</keyword>
<dbReference type="Pfam" id="PF12412">
    <property type="entry name" value="DUF3667"/>
    <property type="match status" value="1"/>
</dbReference>
<keyword evidence="1" id="KW-0812">Transmembrane</keyword>
<dbReference type="Proteomes" id="UP000195772">
    <property type="component" value="Unassembled WGS sequence"/>
</dbReference>
<evidence type="ECO:0000256" key="1">
    <source>
        <dbReference type="SAM" id="Phobius"/>
    </source>
</evidence>
<feature type="transmembrane region" description="Helical" evidence="1">
    <location>
        <begin position="189"/>
        <end position="212"/>
    </location>
</feature>
<feature type="transmembrane region" description="Helical" evidence="1">
    <location>
        <begin position="224"/>
        <end position="245"/>
    </location>
</feature>
<keyword evidence="1" id="KW-0472">Membrane</keyword>
<sequence length="285" mass="32353">MPVRIGQGRTDTQEMNSPETSRTCLNCGTQVDGRYCPRCGQEYGSTRITWRSLYDEAVSIFIGDSIFSEKDAVVRYGILRTLWSILIRPTTTVREYLAGKQCKYVPPLTLLMLVCTICLLLLNWFQVKLLDFSFSAEDDDPILQNISEFLNYYFNNHLELLAMLKIPYMALACKWIFRKCSSLRYMEYFYIGLYLASLHIILLSAGTILTQVCELPPDSLAANILSRIAKVTLSVYNIVILRNLFRISWAGASVRYILCMAITTACIVSTLVAIVAGMAIFDELF</sequence>
<evidence type="ECO:0000313" key="3">
    <source>
        <dbReference type="Proteomes" id="UP000195772"/>
    </source>
</evidence>